<evidence type="ECO:0000256" key="1">
    <source>
        <dbReference type="SAM" id="MobiDB-lite"/>
    </source>
</evidence>
<dbReference type="AlphaFoldDB" id="A0A7J5X6Y8"/>
<keyword evidence="3" id="KW-1185">Reference proteome</keyword>
<comment type="caution">
    <text evidence="2">The sequence shown here is derived from an EMBL/GenBank/DDBJ whole genome shotgun (WGS) entry which is preliminary data.</text>
</comment>
<accession>A0A7J5X6Y8</accession>
<sequence length="317" mass="33433">MGGYRLQPEQERGWLDCDSDRCLENGDTMGGKLSKKRKGYDVSDPNKAKDEIAATVTAAVEAVAPAIADVAAEATIVVKEAVEAVVSAAVPEPEPVAEAAAVLEQAPEPEPETKPEPAPELEQLPELVVEAVKSAAEKKVEEVEPEPMVATSDTTELGTVDAEAPTVLETAPEEEYVAAEPAAAEPVPEIVISESVSANQLPTESEEVAEASAEELPCPEPEVESKMENGDIESSSVTDVVAEVDAFPTVNGECTNYAATPTEECVNGNEKPEETQIKEQSDFELKKEVKLSGDVQEVLDAVSGMAEGLCTEVTQAV</sequence>
<protein>
    <submittedName>
        <fullName evidence="2">Uncharacterized protein</fullName>
    </submittedName>
</protein>
<feature type="region of interest" description="Disordered" evidence="1">
    <location>
        <begin position="24"/>
        <end position="45"/>
    </location>
</feature>
<gene>
    <name evidence="2" type="ORF">F7725_026419</name>
</gene>
<dbReference type="Proteomes" id="UP000518266">
    <property type="component" value="Unassembled WGS sequence"/>
</dbReference>
<dbReference type="OrthoDB" id="8964861at2759"/>
<feature type="compositionally biased region" description="Low complexity" evidence="1">
    <location>
        <begin position="97"/>
        <end position="106"/>
    </location>
</feature>
<feature type="region of interest" description="Disordered" evidence="1">
    <location>
        <begin position="136"/>
        <end position="161"/>
    </location>
</feature>
<name>A0A7J5X6Y8_DISMA</name>
<proteinExistence type="predicted"/>
<dbReference type="EMBL" id="JAAKFY010000027">
    <property type="protein sequence ID" value="KAF3832754.1"/>
    <property type="molecule type" value="Genomic_DNA"/>
</dbReference>
<organism evidence="2 3">
    <name type="scientific">Dissostichus mawsoni</name>
    <name type="common">Antarctic cod</name>
    <dbReference type="NCBI Taxonomy" id="36200"/>
    <lineage>
        <taxon>Eukaryota</taxon>
        <taxon>Metazoa</taxon>
        <taxon>Chordata</taxon>
        <taxon>Craniata</taxon>
        <taxon>Vertebrata</taxon>
        <taxon>Euteleostomi</taxon>
        <taxon>Actinopterygii</taxon>
        <taxon>Neopterygii</taxon>
        <taxon>Teleostei</taxon>
        <taxon>Neoteleostei</taxon>
        <taxon>Acanthomorphata</taxon>
        <taxon>Eupercaria</taxon>
        <taxon>Perciformes</taxon>
        <taxon>Notothenioidei</taxon>
        <taxon>Nototheniidae</taxon>
        <taxon>Dissostichus</taxon>
    </lineage>
</organism>
<evidence type="ECO:0000313" key="2">
    <source>
        <dbReference type="EMBL" id="KAF3832754.1"/>
    </source>
</evidence>
<reference evidence="2 3" key="1">
    <citation type="submission" date="2020-03" db="EMBL/GenBank/DDBJ databases">
        <title>Dissostichus mawsoni Genome sequencing and assembly.</title>
        <authorList>
            <person name="Park H."/>
        </authorList>
    </citation>
    <scope>NUCLEOTIDE SEQUENCE [LARGE SCALE GENOMIC DNA]</scope>
    <source>
        <strain evidence="2">DM0001</strain>
        <tissue evidence="2">Muscle</tissue>
    </source>
</reference>
<feature type="region of interest" description="Disordered" evidence="1">
    <location>
        <begin position="97"/>
        <end position="122"/>
    </location>
</feature>
<feature type="compositionally biased region" description="Acidic residues" evidence="1">
    <location>
        <begin position="204"/>
        <end position="213"/>
    </location>
</feature>
<evidence type="ECO:0000313" key="3">
    <source>
        <dbReference type="Proteomes" id="UP000518266"/>
    </source>
</evidence>
<feature type="region of interest" description="Disordered" evidence="1">
    <location>
        <begin position="198"/>
        <end position="236"/>
    </location>
</feature>